<gene>
    <name evidence="2" type="ORF">FGO68_gene17039</name>
</gene>
<feature type="compositionally biased region" description="Polar residues" evidence="1">
    <location>
        <begin position="7"/>
        <end position="28"/>
    </location>
</feature>
<accession>A0A8J8N8S1</accession>
<evidence type="ECO:0000313" key="3">
    <source>
        <dbReference type="Proteomes" id="UP000785679"/>
    </source>
</evidence>
<name>A0A8J8N8S1_HALGN</name>
<evidence type="ECO:0000313" key="2">
    <source>
        <dbReference type="EMBL" id="TNV67685.1"/>
    </source>
</evidence>
<keyword evidence="3" id="KW-1185">Reference proteome</keyword>
<proteinExistence type="predicted"/>
<sequence length="84" mass="9386">MRKKRQTQNIQDLSTKTDGTSTEYQQNPLGTGVTSLSLQDIDQSDTQLFRTGNTKVILEIKIEGRRVDGCERRAATSTLRTADV</sequence>
<dbReference type="Proteomes" id="UP000785679">
    <property type="component" value="Unassembled WGS sequence"/>
</dbReference>
<protein>
    <submittedName>
        <fullName evidence="2">Uncharacterized protein</fullName>
    </submittedName>
</protein>
<feature type="region of interest" description="Disordered" evidence="1">
    <location>
        <begin position="1"/>
        <end position="28"/>
    </location>
</feature>
<comment type="caution">
    <text evidence="2">The sequence shown here is derived from an EMBL/GenBank/DDBJ whole genome shotgun (WGS) entry which is preliminary data.</text>
</comment>
<organism evidence="2 3">
    <name type="scientific">Halteria grandinella</name>
    <dbReference type="NCBI Taxonomy" id="5974"/>
    <lineage>
        <taxon>Eukaryota</taxon>
        <taxon>Sar</taxon>
        <taxon>Alveolata</taxon>
        <taxon>Ciliophora</taxon>
        <taxon>Intramacronucleata</taxon>
        <taxon>Spirotrichea</taxon>
        <taxon>Stichotrichia</taxon>
        <taxon>Sporadotrichida</taxon>
        <taxon>Halteriidae</taxon>
        <taxon>Halteria</taxon>
    </lineage>
</organism>
<evidence type="ECO:0000256" key="1">
    <source>
        <dbReference type="SAM" id="MobiDB-lite"/>
    </source>
</evidence>
<dbReference type="EMBL" id="RRYP01039227">
    <property type="protein sequence ID" value="TNV67685.1"/>
    <property type="molecule type" value="Genomic_DNA"/>
</dbReference>
<dbReference type="AlphaFoldDB" id="A0A8J8N8S1"/>
<reference evidence="2" key="1">
    <citation type="submission" date="2019-06" db="EMBL/GenBank/DDBJ databases">
        <authorList>
            <person name="Zheng W."/>
        </authorList>
    </citation>
    <scope>NUCLEOTIDE SEQUENCE</scope>
    <source>
        <strain evidence="2">QDHG01</strain>
    </source>
</reference>